<keyword evidence="5 9" id="KW-0653">Protein transport</keyword>
<dbReference type="InterPro" id="IPR006312">
    <property type="entry name" value="TatA/E"/>
</dbReference>
<reference evidence="11" key="1">
    <citation type="submission" date="2019-08" db="EMBL/GenBank/DDBJ databases">
        <title>Complete genome sequence of a mangrove-derived Streptomyces xiamenensis.</title>
        <authorList>
            <person name="Xu J."/>
        </authorList>
    </citation>
    <scope>NUCLEOTIDE SEQUENCE</scope>
    <source>
        <strain evidence="11">318</strain>
    </source>
</reference>
<keyword evidence="7 9" id="KW-0811">Translocation</keyword>
<evidence type="ECO:0000313" key="11">
    <source>
        <dbReference type="EMBL" id="AKG41847.1"/>
    </source>
</evidence>
<keyword evidence="8 9" id="KW-0472">Membrane</keyword>
<organism evidence="11 12">
    <name type="scientific">Streptomyces xiamenensis</name>
    <dbReference type="NCBI Taxonomy" id="408015"/>
    <lineage>
        <taxon>Bacteria</taxon>
        <taxon>Bacillati</taxon>
        <taxon>Actinomycetota</taxon>
        <taxon>Actinomycetes</taxon>
        <taxon>Kitasatosporales</taxon>
        <taxon>Streptomycetaceae</taxon>
        <taxon>Streptomyces</taxon>
    </lineage>
</organism>
<dbReference type="Proteomes" id="UP000034034">
    <property type="component" value="Chromosome"/>
</dbReference>
<dbReference type="KEGG" id="sxi:SXIM_04630"/>
<dbReference type="InterPro" id="IPR003369">
    <property type="entry name" value="TatA/B/E"/>
</dbReference>
<dbReference type="HAMAP" id="MF_00236">
    <property type="entry name" value="TatA_E"/>
    <property type="match status" value="1"/>
</dbReference>
<evidence type="ECO:0000256" key="4">
    <source>
        <dbReference type="ARBA" id="ARBA00022692"/>
    </source>
</evidence>
<keyword evidence="12" id="KW-1185">Reference proteome</keyword>
<name>A0A0F7FQT1_9ACTN</name>
<dbReference type="HOGENOM" id="CLU_086034_4_3_11"/>
<dbReference type="AlphaFoldDB" id="A0A0F7FQT1"/>
<dbReference type="GO" id="GO:0008320">
    <property type="term" value="F:protein transmembrane transporter activity"/>
    <property type="evidence" value="ECO:0007669"/>
    <property type="project" value="UniProtKB-UniRule"/>
</dbReference>
<dbReference type="PANTHER" id="PTHR42982">
    <property type="entry name" value="SEC-INDEPENDENT PROTEIN TRANSLOCASE PROTEIN TATA"/>
    <property type="match status" value="1"/>
</dbReference>
<comment type="subunit">
    <text evidence="9">The Tat system comprises two distinct complexes: a TatABC complex, containing multiple copies of TatA, TatB and TatC subunits, and a separate TatA complex, containing only TatA subunits. Substrates initially bind to the TatABC complex, which probably triggers association of the separate TatA complex to form the active translocon.</text>
</comment>
<evidence type="ECO:0000256" key="3">
    <source>
        <dbReference type="ARBA" id="ARBA00022475"/>
    </source>
</evidence>
<protein>
    <recommendedName>
        <fullName evidence="9">Sec-independent protein translocase protein TatA</fullName>
    </recommendedName>
</protein>
<evidence type="ECO:0000256" key="10">
    <source>
        <dbReference type="SAM" id="MobiDB-lite"/>
    </source>
</evidence>
<evidence type="ECO:0000256" key="5">
    <source>
        <dbReference type="ARBA" id="ARBA00022927"/>
    </source>
</evidence>
<evidence type="ECO:0000256" key="1">
    <source>
        <dbReference type="ARBA" id="ARBA00004162"/>
    </source>
</evidence>
<comment type="similarity">
    <text evidence="9">Belongs to the TatA/E family.</text>
</comment>
<dbReference type="EMBL" id="CP009922">
    <property type="protein sequence ID" value="AKG41847.1"/>
    <property type="molecule type" value="Genomic_DNA"/>
</dbReference>
<evidence type="ECO:0000313" key="12">
    <source>
        <dbReference type="Proteomes" id="UP000034034"/>
    </source>
</evidence>
<feature type="compositionally biased region" description="Basic and acidic residues" evidence="10">
    <location>
        <begin position="91"/>
        <end position="101"/>
    </location>
</feature>
<feature type="compositionally biased region" description="Polar residues" evidence="10">
    <location>
        <begin position="51"/>
        <end position="70"/>
    </location>
</feature>
<evidence type="ECO:0000256" key="7">
    <source>
        <dbReference type="ARBA" id="ARBA00023010"/>
    </source>
</evidence>
<dbReference type="NCBIfam" id="NF001854">
    <property type="entry name" value="PRK00575.1"/>
    <property type="match status" value="1"/>
</dbReference>
<dbReference type="PANTHER" id="PTHR42982:SF8">
    <property type="entry name" value="SEC-INDEPENDENT PROTEIN TRANSLOCASE PROTEIN TATA"/>
    <property type="match status" value="1"/>
</dbReference>
<feature type="transmembrane region" description="Helical" evidence="9">
    <location>
        <begin position="6"/>
        <end position="25"/>
    </location>
</feature>
<keyword evidence="2 9" id="KW-0813">Transport</keyword>
<feature type="region of interest" description="Disordered" evidence="10">
    <location>
        <begin position="44"/>
        <end position="101"/>
    </location>
</feature>
<dbReference type="PATRIC" id="fig|408015.6.peg.492"/>
<evidence type="ECO:0000256" key="8">
    <source>
        <dbReference type="ARBA" id="ARBA00023136"/>
    </source>
</evidence>
<dbReference type="Pfam" id="PF02416">
    <property type="entry name" value="TatA_B_E"/>
    <property type="match status" value="1"/>
</dbReference>
<proteinExistence type="inferred from homology"/>
<dbReference type="GO" id="GO:0043953">
    <property type="term" value="P:protein transport by the Tat complex"/>
    <property type="evidence" value="ECO:0007669"/>
    <property type="project" value="UniProtKB-UniRule"/>
</dbReference>
<accession>A0A0F7FQT1</accession>
<evidence type="ECO:0000256" key="2">
    <source>
        <dbReference type="ARBA" id="ARBA00022448"/>
    </source>
</evidence>
<comment type="function">
    <text evidence="9">Part of the twin-arginine translocation (Tat) system that transports large folded proteins containing a characteristic twin-arginine motif in their signal peptide across membranes. TatA could form the protein-conducting channel of the Tat system.</text>
</comment>
<gene>
    <name evidence="9" type="primary">tatA</name>
    <name evidence="11" type="ORF">SXIM_04630</name>
</gene>
<evidence type="ECO:0000256" key="6">
    <source>
        <dbReference type="ARBA" id="ARBA00022989"/>
    </source>
</evidence>
<dbReference type="Gene3D" id="1.20.5.3310">
    <property type="match status" value="1"/>
</dbReference>
<dbReference type="RefSeq" id="WP_030727398.1">
    <property type="nucleotide sequence ID" value="NZ_CBDRAA010000030.1"/>
</dbReference>
<dbReference type="STRING" id="408015.SXIM_04630"/>
<sequence length="101" mass="10544">MGQISLWQILLVAAIVVLVFGSKRLPDTARSLGKSLRILKSETAALRSDGNDTAQNGSAGDSTAHNTAEPQPQPAPRTIQAAPGDVSSARPVDEPRNNSQG</sequence>
<keyword evidence="6 9" id="KW-1133">Transmembrane helix</keyword>
<keyword evidence="3 9" id="KW-1003">Cell membrane</keyword>
<comment type="subcellular location">
    <subcellularLocation>
        <location evidence="1 9">Cell membrane</location>
        <topology evidence="1 9">Single-pass membrane protein</topology>
    </subcellularLocation>
</comment>
<keyword evidence="4 9" id="KW-0812">Transmembrane</keyword>
<evidence type="ECO:0000256" key="9">
    <source>
        <dbReference type="HAMAP-Rule" id="MF_00236"/>
    </source>
</evidence>
<dbReference type="GO" id="GO:0033281">
    <property type="term" value="C:TAT protein transport complex"/>
    <property type="evidence" value="ECO:0007669"/>
    <property type="project" value="UniProtKB-UniRule"/>
</dbReference>